<protein>
    <submittedName>
        <fullName evidence="2">Uncharacterized protein</fullName>
    </submittedName>
</protein>
<keyword evidence="1" id="KW-1133">Transmembrane helix</keyword>
<organism evidence="2">
    <name type="scientific">Sesamum radiatum</name>
    <name type="common">Black benniseed</name>
    <dbReference type="NCBI Taxonomy" id="300843"/>
    <lineage>
        <taxon>Eukaryota</taxon>
        <taxon>Viridiplantae</taxon>
        <taxon>Streptophyta</taxon>
        <taxon>Embryophyta</taxon>
        <taxon>Tracheophyta</taxon>
        <taxon>Spermatophyta</taxon>
        <taxon>Magnoliopsida</taxon>
        <taxon>eudicotyledons</taxon>
        <taxon>Gunneridae</taxon>
        <taxon>Pentapetalae</taxon>
        <taxon>asterids</taxon>
        <taxon>lamiids</taxon>
        <taxon>Lamiales</taxon>
        <taxon>Pedaliaceae</taxon>
        <taxon>Sesamum</taxon>
    </lineage>
</organism>
<reference evidence="2" key="1">
    <citation type="submission" date="2020-06" db="EMBL/GenBank/DDBJ databases">
        <authorList>
            <person name="Li T."/>
            <person name="Hu X."/>
            <person name="Zhang T."/>
            <person name="Song X."/>
            <person name="Zhang H."/>
            <person name="Dai N."/>
            <person name="Sheng W."/>
            <person name="Hou X."/>
            <person name="Wei L."/>
        </authorList>
    </citation>
    <scope>NUCLEOTIDE SEQUENCE</scope>
    <source>
        <strain evidence="2">G02</strain>
        <tissue evidence="2">Leaf</tissue>
    </source>
</reference>
<sequence length="109" mass="12037">MRGKVLAKGRILKGLATLLSPQEEERVIGTVLPLLVRKRVTVSWAGGKVALFHLLEVLVLSALTMILWNRLGMVLAKDTLHMRLIARVESPRFGMLLISALLIRSRGAS</sequence>
<comment type="caution">
    <text evidence="2">The sequence shown here is derived from an EMBL/GenBank/DDBJ whole genome shotgun (WGS) entry which is preliminary data.</text>
</comment>
<gene>
    <name evidence="2" type="ORF">Sradi_2318400</name>
</gene>
<proteinExistence type="predicted"/>
<reference evidence="2" key="2">
    <citation type="journal article" date="2024" name="Plant">
        <title>Genomic evolution and insights into agronomic trait innovations of Sesamum species.</title>
        <authorList>
            <person name="Miao H."/>
            <person name="Wang L."/>
            <person name="Qu L."/>
            <person name="Liu H."/>
            <person name="Sun Y."/>
            <person name="Le M."/>
            <person name="Wang Q."/>
            <person name="Wei S."/>
            <person name="Zheng Y."/>
            <person name="Lin W."/>
            <person name="Duan Y."/>
            <person name="Cao H."/>
            <person name="Xiong S."/>
            <person name="Wang X."/>
            <person name="Wei L."/>
            <person name="Li C."/>
            <person name="Ma Q."/>
            <person name="Ju M."/>
            <person name="Zhao R."/>
            <person name="Li G."/>
            <person name="Mu C."/>
            <person name="Tian Q."/>
            <person name="Mei H."/>
            <person name="Zhang T."/>
            <person name="Gao T."/>
            <person name="Zhang H."/>
        </authorList>
    </citation>
    <scope>NUCLEOTIDE SEQUENCE</scope>
    <source>
        <strain evidence="2">G02</strain>
    </source>
</reference>
<keyword evidence="1" id="KW-0812">Transmembrane</keyword>
<feature type="transmembrane region" description="Helical" evidence="1">
    <location>
        <begin position="49"/>
        <end position="68"/>
    </location>
</feature>
<accession>A0AAW2T7X6</accession>
<name>A0AAW2T7X6_SESRA</name>
<evidence type="ECO:0000313" key="2">
    <source>
        <dbReference type="EMBL" id="KAL0399751.1"/>
    </source>
</evidence>
<keyword evidence="1" id="KW-0472">Membrane</keyword>
<dbReference type="AlphaFoldDB" id="A0AAW2T7X6"/>
<evidence type="ECO:0000256" key="1">
    <source>
        <dbReference type="SAM" id="Phobius"/>
    </source>
</evidence>
<dbReference type="EMBL" id="JACGWJ010000009">
    <property type="protein sequence ID" value="KAL0399751.1"/>
    <property type="molecule type" value="Genomic_DNA"/>
</dbReference>